<dbReference type="GO" id="GO:0030322">
    <property type="term" value="P:stabilization of membrane potential"/>
    <property type="evidence" value="ECO:0007669"/>
    <property type="project" value="TreeGrafter"/>
</dbReference>
<accession>A0A6P3WAZ6</accession>
<evidence type="ECO:0000256" key="13">
    <source>
        <dbReference type="SAM" id="MobiDB-lite"/>
    </source>
</evidence>
<dbReference type="GO" id="GO:0022841">
    <property type="term" value="F:potassium ion leak channel activity"/>
    <property type="evidence" value="ECO:0007669"/>
    <property type="project" value="TreeGrafter"/>
</dbReference>
<feature type="signal peptide" evidence="15">
    <location>
        <begin position="1"/>
        <end position="23"/>
    </location>
</feature>
<feature type="transmembrane region" description="Helical" evidence="14">
    <location>
        <begin position="158"/>
        <end position="180"/>
    </location>
</feature>
<feature type="compositionally biased region" description="Basic residues" evidence="13">
    <location>
        <begin position="343"/>
        <end position="353"/>
    </location>
</feature>
<protein>
    <submittedName>
        <fullName evidence="18">Potassium channel subfamily K member 15-like</fullName>
    </submittedName>
</protein>
<feature type="transmembrane region" description="Helical" evidence="14">
    <location>
        <begin position="218"/>
        <end position="242"/>
    </location>
</feature>
<dbReference type="RefSeq" id="XP_012693945.2">
    <property type="nucleotide sequence ID" value="XM_012838491.3"/>
</dbReference>
<dbReference type="InterPro" id="IPR003280">
    <property type="entry name" value="2pore_dom_K_chnl"/>
</dbReference>
<dbReference type="PRINTS" id="PR01333">
    <property type="entry name" value="2POREKCHANEL"/>
</dbReference>
<name>A0A6P3WAZ6_CLUHA</name>
<evidence type="ECO:0000256" key="9">
    <source>
        <dbReference type="ARBA" id="ARBA00023065"/>
    </source>
</evidence>
<dbReference type="PANTHER" id="PTHR11003">
    <property type="entry name" value="POTASSIUM CHANNEL, SUBFAMILY K"/>
    <property type="match status" value="1"/>
</dbReference>
<dbReference type="OrthoDB" id="297496at2759"/>
<dbReference type="GeneID" id="105909828"/>
<dbReference type="InterPro" id="IPR003092">
    <property type="entry name" value="2pore_dom_K_chnl_TASK"/>
</dbReference>
<evidence type="ECO:0000313" key="17">
    <source>
        <dbReference type="Proteomes" id="UP000515152"/>
    </source>
</evidence>
<feature type="domain" description="Potassium channel" evidence="16">
    <location>
        <begin position="169"/>
        <end position="242"/>
    </location>
</feature>
<feature type="transmembrane region" description="Helical" evidence="14">
    <location>
        <begin position="186"/>
        <end position="206"/>
    </location>
</feature>
<evidence type="ECO:0000256" key="3">
    <source>
        <dbReference type="ARBA" id="ARBA00022448"/>
    </source>
</evidence>
<evidence type="ECO:0000256" key="6">
    <source>
        <dbReference type="ARBA" id="ARBA00022826"/>
    </source>
</evidence>
<dbReference type="GO" id="GO:0005886">
    <property type="term" value="C:plasma membrane"/>
    <property type="evidence" value="ECO:0007669"/>
    <property type="project" value="TreeGrafter"/>
</dbReference>
<evidence type="ECO:0000256" key="1">
    <source>
        <dbReference type="ARBA" id="ARBA00004141"/>
    </source>
</evidence>
<evidence type="ECO:0000256" key="4">
    <source>
        <dbReference type="ARBA" id="ARBA00022538"/>
    </source>
</evidence>
<evidence type="ECO:0000259" key="16">
    <source>
        <dbReference type="Pfam" id="PF07885"/>
    </source>
</evidence>
<organism evidence="17 18">
    <name type="scientific">Clupea harengus</name>
    <name type="common">Atlantic herring</name>
    <dbReference type="NCBI Taxonomy" id="7950"/>
    <lineage>
        <taxon>Eukaryota</taxon>
        <taxon>Metazoa</taxon>
        <taxon>Chordata</taxon>
        <taxon>Craniata</taxon>
        <taxon>Vertebrata</taxon>
        <taxon>Euteleostomi</taxon>
        <taxon>Actinopterygii</taxon>
        <taxon>Neopterygii</taxon>
        <taxon>Teleostei</taxon>
        <taxon>Clupei</taxon>
        <taxon>Clupeiformes</taxon>
        <taxon>Clupeoidei</taxon>
        <taxon>Clupeidae</taxon>
        <taxon>Clupea</taxon>
    </lineage>
</organism>
<evidence type="ECO:0000256" key="11">
    <source>
        <dbReference type="ARBA" id="ARBA00023303"/>
    </source>
</evidence>
<keyword evidence="3 12" id="KW-0813">Transport</keyword>
<evidence type="ECO:0000313" key="18">
    <source>
        <dbReference type="RefSeq" id="XP_012693945.2"/>
    </source>
</evidence>
<dbReference type="Proteomes" id="UP000515152">
    <property type="component" value="Chromosome 5"/>
</dbReference>
<proteinExistence type="inferred from homology"/>
<dbReference type="SUPFAM" id="SSF81324">
    <property type="entry name" value="Voltage-gated potassium channels"/>
    <property type="match status" value="2"/>
</dbReference>
<keyword evidence="11 12" id="KW-0407">Ion channel</keyword>
<dbReference type="FunFam" id="1.10.287.70:FF:000057">
    <property type="entry name" value="Potassium channel subfamily K member"/>
    <property type="match status" value="1"/>
</dbReference>
<keyword evidence="15" id="KW-0732">Signal</keyword>
<evidence type="ECO:0000256" key="15">
    <source>
        <dbReference type="SAM" id="SignalP"/>
    </source>
</evidence>
<evidence type="ECO:0000256" key="12">
    <source>
        <dbReference type="RuleBase" id="RU003857"/>
    </source>
</evidence>
<feature type="compositionally biased region" description="Basic and acidic residues" evidence="13">
    <location>
        <begin position="264"/>
        <end position="274"/>
    </location>
</feature>
<dbReference type="InterPro" id="IPR013099">
    <property type="entry name" value="K_chnl_dom"/>
</dbReference>
<sequence length="439" mass="48619">MKQNIRTVCLIVCMLSYLLVGAAVFDALESETENSRKKMLELKLNELKKKYGFSDDDYREIEKVVLQLEPHRGGRQWKFAGSFYFAITVITTIGYGHAAPGTDAGKAFCMFYAVLGIPLTLVMFQSLGERMNACTCYLLRRTKLCLGLRRTEVSMGNMVLVGFLSCLGALCVGAAAFSYFEGWSFFHAFYYCFITLTTIGFGDFVALLKREDLQKNMLYVAFSFLYILVGLTVIGAFLNLVVLRFLTVSSPEAAVEGAGGGQQRGEEENKRTEGDNLEEGQGVVVLTAGRGKKEETVEEALELPGLAENGTRGNSLLSLPVDGGSSRTNLIPSPNNPRESASWRKRKRKRKTPVRPSSPFRLLSLCCPQTGERSPLSSQHELRGGGHANPVFYNSISYRVDGFPSHSSWATSTHSSPSGSPCLRQHYTPIHIYSRRRSI</sequence>
<dbReference type="GO" id="GO:0015271">
    <property type="term" value="F:outward rectifier potassium channel activity"/>
    <property type="evidence" value="ECO:0007669"/>
    <property type="project" value="TreeGrafter"/>
</dbReference>
<evidence type="ECO:0000256" key="14">
    <source>
        <dbReference type="SAM" id="Phobius"/>
    </source>
</evidence>
<dbReference type="PANTHER" id="PTHR11003:SF18">
    <property type="entry name" value="POTASSIUM CHANNEL SUBFAMILY K MEMBER 15"/>
    <property type="match status" value="1"/>
</dbReference>
<evidence type="ECO:0000256" key="2">
    <source>
        <dbReference type="ARBA" id="ARBA00006666"/>
    </source>
</evidence>
<evidence type="ECO:0000256" key="5">
    <source>
        <dbReference type="ARBA" id="ARBA00022692"/>
    </source>
</evidence>
<keyword evidence="17" id="KW-1185">Reference proteome</keyword>
<comment type="similarity">
    <text evidence="2 12">Belongs to the two pore domain potassium channel (TC 1.A.1.8) family.</text>
</comment>
<feature type="region of interest" description="Disordered" evidence="13">
    <location>
        <begin position="255"/>
        <end position="282"/>
    </location>
</feature>
<keyword evidence="6" id="KW-0631">Potassium channel</keyword>
<dbReference type="Gene3D" id="1.10.287.70">
    <property type="match status" value="1"/>
</dbReference>
<evidence type="ECO:0000256" key="10">
    <source>
        <dbReference type="ARBA" id="ARBA00023136"/>
    </source>
</evidence>
<dbReference type="PRINTS" id="PR01095">
    <property type="entry name" value="TASKCHANNEL"/>
</dbReference>
<feature type="domain" description="Potassium channel" evidence="16">
    <location>
        <begin position="74"/>
        <end position="131"/>
    </location>
</feature>
<feature type="chain" id="PRO_5027998203" evidence="15">
    <location>
        <begin position="24"/>
        <end position="439"/>
    </location>
</feature>
<comment type="subcellular location">
    <subcellularLocation>
        <location evidence="1">Membrane</location>
        <topology evidence="1">Multi-pass membrane protein</topology>
    </subcellularLocation>
</comment>
<dbReference type="KEGG" id="char:105909828"/>
<feature type="transmembrane region" description="Helical" evidence="14">
    <location>
        <begin position="104"/>
        <end position="124"/>
    </location>
</feature>
<gene>
    <name evidence="18" type="primary">LOC105909828</name>
</gene>
<keyword evidence="9 12" id="KW-0406">Ion transport</keyword>
<reference evidence="18" key="1">
    <citation type="submission" date="2025-08" db="UniProtKB">
        <authorList>
            <consortium name="RefSeq"/>
        </authorList>
    </citation>
    <scope>IDENTIFICATION</scope>
</reference>
<keyword evidence="8 14" id="KW-1133">Transmembrane helix</keyword>
<feature type="compositionally biased region" description="Polar residues" evidence="13">
    <location>
        <begin position="325"/>
        <end position="339"/>
    </location>
</feature>
<dbReference type="Pfam" id="PF07885">
    <property type="entry name" value="Ion_trans_2"/>
    <property type="match status" value="2"/>
</dbReference>
<keyword evidence="7" id="KW-0630">Potassium</keyword>
<keyword evidence="4" id="KW-0633">Potassium transport</keyword>
<evidence type="ECO:0000256" key="7">
    <source>
        <dbReference type="ARBA" id="ARBA00022958"/>
    </source>
</evidence>
<feature type="region of interest" description="Disordered" evidence="13">
    <location>
        <begin position="302"/>
        <end position="360"/>
    </location>
</feature>
<feature type="transmembrane region" description="Helical" evidence="14">
    <location>
        <begin position="79"/>
        <end position="98"/>
    </location>
</feature>
<keyword evidence="10 14" id="KW-0472">Membrane</keyword>
<dbReference type="AlphaFoldDB" id="A0A6P3WAZ6"/>
<evidence type="ECO:0000256" key="8">
    <source>
        <dbReference type="ARBA" id="ARBA00022989"/>
    </source>
</evidence>
<keyword evidence="5 12" id="KW-0812">Transmembrane</keyword>